<sequence>MPHAPRCPTLQAGPCAICLGNEAAPGSQRLSSRLDGRCDSPDEEKGPGGPIWLEMRRRRVEQ</sequence>
<evidence type="ECO:0000313" key="2">
    <source>
        <dbReference type="EMBL" id="KAK1840128.1"/>
    </source>
</evidence>
<feature type="region of interest" description="Disordered" evidence="1">
    <location>
        <begin position="26"/>
        <end position="62"/>
    </location>
</feature>
<feature type="compositionally biased region" description="Basic and acidic residues" evidence="1">
    <location>
        <begin position="32"/>
        <end position="46"/>
    </location>
</feature>
<evidence type="ECO:0000313" key="3">
    <source>
        <dbReference type="Proteomes" id="UP001243330"/>
    </source>
</evidence>
<dbReference type="Proteomes" id="UP001243330">
    <property type="component" value="Unassembled WGS sequence"/>
</dbReference>
<gene>
    <name evidence="2" type="ORF">CCHR01_17238</name>
</gene>
<dbReference type="EMBL" id="JAQOWY010000591">
    <property type="protein sequence ID" value="KAK1840128.1"/>
    <property type="molecule type" value="Genomic_DNA"/>
</dbReference>
<reference evidence="2" key="1">
    <citation type="submission" date="2023-01" db="EMBL/GenBank/DDBJ databases">
        <title>Colletotrichum chrysophilum M932 genome sequence.</title>
        <authorList>
            <person name="Baroncelli R."/>
        </authorList>
    </citation>
    <scope>NUCLEOTIDE SEQUENCE</scope>
    <source>
        <strain evidence="2">M932</strain>
    </source>
</reference>
<proteinExistence type="predicted"/>
<protein>
    <submittedName>
        <fullName evidence="2">Uncharacterized protein</fullName>
    </submittedName>
</protein>
<evidence type="ECO:0000256" key="1">
    <source>
        <dbReference type="SAM" id="MobiDB-lite"/>
    </source>
</evidence>
<keyword evidence="3" id="KW-1185">Reference proteome</keyword>
<dbReference type="AlphaFoldDB" id="A0AAD9A2G4"/>
<comment type="caution">
    <text evidence="2">The sequence shown here is derived from an EMBL/GenBank/DDBJ whole genome shotgun (WGS) entry which is preliminary data.</text>
</comment>
<accession>A0AAD9A2G4</accession>
<name>A0AAD9A2G4_9PEZI</name>
<organism evidence="2 3">
    <name type="scientific">Colletotrichum chrysophilum</name>
    <dbReference type="NCBI Taxonomy" id="1836956"/>
    <lineage>
        <taxon>Eukaryota</taxon>
        <taxon>Fungi</taxon>
        <taxon>Dikarya</taxon>
        <taxon>Ascomycota</taxon>
        <taxon>Pezizomycotina</taxon>
        <taxon>Sordariomycetes</taxon>
        <taxon>Hypocreomycetidae</taxon>
        <taxon>Glomerellales</taxon>
        <taxon>Glomerellaceae</taxon>
        <taxon>Colletotrichum</taxon>
        <taxon>Colletotrichum gloeosporioides species complex</taxon>
    </lineage>
</organism>